<dbReference type="PANTHER" id="PTHR11849:SF184">
    <property type="entry name" value="ETS DOMAIN-CONTAINING PROTEIN"/>
    <property type="match status" value="1"/>
</dbReference>
<accession>A0A8C4SBH0</accession>
<dbReference type="PROSITE" id="PS00346">
    <property type="entry name" value="ETS_DOMAIN_2"/>
    <property type="match status" value="1"/>
</dbReference>
<dbReference type="Proteomes" id="UP000694620">
    <property type="component" value="Chromosome 11"/>
</dbReference>
<feature type="compositionally biased region" description="Polar residues" evidence="4">
    <location>
        <begin position="346"/>
        <end position="359"/>
    </location>
</feature>
<evidence type="ECO:0000259" key="5">
    <source>
        <dbReference type="PROSITE" id="PS50061"/>
    </source>
</evidence>
<dbReference type="GO" id="GO:0000981">
    <property type="term" value="F:DNA-binding transcription factor activity, RNA polymerase II-specific"/>
    <property type="evidence" value="ECO:0007669"/>
    <property type="project" value="TreeGrafter"/>
</dbReference>
<dbReference type="Ensembl" id="ENSECRT00000014491.1">
    <property type="protein sequence ID" value="ENSECRP00000014243.1"/>
    <property type="gene ID" value="ENSECRG00000009513.1"/>
</dbReference>
<evidence type="ECO:0000313" key="7">
    <source>
        <dbReference type="Proteomes" id="UP000694620"/>
    </source>
</evidence>
<dbReference type="AlphaFoldDB" id="A0A8C4SBH0"/>
<dbReference type="GO" id="GO:0030154">
    <property type="term" value="P:cell differentiation"/>
    <property type="evidence" value="ECO:0007669"/>
    <property type="project" value="TreeGrafter"/>
</dbReference>
<protein>
    <recommendedName>
        <fullName evidence="5">ETS domain-containing protein</fullName>
    </recommendedName>
</protein>
<organism evidence="6 7">
    <name type="scientific">Erpetoichthys calabaricus</name>
    <name type="common">Rope fish</name>
    <name type="synonym">Calamoichthys calabaricus</name>
    <dbReference type="NCBI Taxonomy" id="27687"/>
    <lineage>
        <taxon>Eukaryota</taxon>
        <taxon>Metazoa</taxon>
        <taxon>Chordata</taxon>
        <taxon>Craniata</taxon>
        <taxon>Vertebrata</taxon>
        <taxon>Euteleostomi</taxon>
        <taxon>Actinopterygii</taxon>
        <taxon>Polypteriformes</taxon>
        <taxon>Polypteridae</taxon>
        <taxon>Erpetoichthys</taxon>
    </lineage>
</organism>
<feature type="region of interest" description="Disordered" evidence="4">
    <location>
        <begin position="340"/>
        <end position="359"/>
    </location>
</feature>
<proteinExistence type="inferred from homology"/>
<dbReference type="GO" id="GO:0005634">
    <property type="term" value="C:nucleus"/>
    <property type="evidence" value="ECO:0007669"/>
    <property type="project" value="UniProtKB-SubCell"/>
</dbReference>
<evidence type="ECO:0000256" key="4">
    <source>
        <dbReference type="SAM" id="MobiDB-lite"/>
    </source>
</evidence>
<dbReference type="GeneTree" id="ENSGT00940000162754"/>
<reference evidence="6" key="1">
    <citation type="submission" date="2021-06" db="EMBL/GenBank/DDBJ databases">
        <authorList>
            <consortium name="Wellcome Sanger Institute Data Sharing"/>
        </authorList>
    </citation>
    <scope>NUCLEOTIDE SEQUENCE [LARGE SCALE GENOMIC DNA]</scope>
</reference>
<dbReference type="InterPro" id="IPR046328">
    <property type="entry name" value="ETS_fam"/>
</dbReference>
<comment type="similarity">
    <text evidence="1 3">Belongs to the ETS family.</text>
</comment>
<dbReference type="GO" id="GO:0043565">
    <property type="term" value="F:sequence-specific DNA binding"/>
    <property type="evidence" value="ECO:0007669"/>
    <property type="project" value="InterPro"/>
</dbReference>
<evidence type="ECO:0000256" key="1">
    <source>
        <dbReference type="ARBA" id="ARBA00005562"/>
    </source>
</evidence>
<evidence type="ECO:0000256" key="2">
    <source>
        <dbReference type="ARBA" id="ARBA00023125"/>
    </source>
</evidence>
<name>A0A8C4SBH0_ERPCA</name>
<reference evidence="6" key="3">
    <citation type="submission" date="2025-09" db="UniProtKB">
        <authorList>
            <consortium name="Ensembl"/>
        </authorList>
    </citation>
    <scope>IDENTIFICATION</scope>
</reference>
<reference evidence="6" key="2">
    <citation type="submission" date="2025-08" db="UniProtKB">
        <authorList>
            <consortium name="Ensembl"/>
        </authorList>
    </citation>
    <scope>IDENTIFICATION</scope>
</reference>
<keyword evidence="7" id="KW-1185">Reference proteome</keyword>
<dbReference type="InterPro" id="IPR000418">
    <property type="entry name" value="Ets_dom"/>
</dbReference>
<dbReference type="InterPro" id="IPR036390">
    <property type="entry name" value="WH_DNA-bd_sf"/>
</dbReference>
<dbReference type="PRINTS" id="PR00454">
    <property type="entry name" value="ETSDOMAIN"/>
</dbReference>
<feature type="region of interest" description="Disordered" evidence="4">
    <location>
        <begin position="156"/>
        <end position="178"/>
    </location>
</feature>
<sequence>MDPALSSPFLNDELSLTVEQAVKTAVQTVLCEVTVFLSRQLAALRLGLSEKEHEIVRLTARLEALQSRSSCGLDVHVVSGFGDSRRPLEDVRVHPEPVEVNRPGSPAKSRRTPPRTLERMRPRVRLSAYKLPAGLRAPLANSGTCGVRLEQRWPSRRTAGRRGSEGFKENLPCPPEASETLKASPITIVDDAERLEIYHIKQEVSEHFRTNSSKLENNAKSQTSLHNQEGVGGACILIKEEDSDIEPVYIGEEGSELASIDVKKEIPKQMHICRNTEEPEQQCNGNCDVEFCSFKEDDVKPLNTADLYQAPLGEQLCCILSEDHDYQSLKFSGFEISDSESEDMCTPTNSPTSYQGPGINTSNASRKLRLYQFLLSVLHAGEMRDCIWWVNQERGIFQFSSNHKEQLAHRWGQQKGNRKTMTYEKMARALRNYGKTGEILKVKKKLTYQFDKTLLLKSLQNCTDSVLHHT</sequence>
<feature type="domain" description="ETS" evidence="5">
    <location>
        <begin position="368"/>
        <end position="451"/>
    </location>
</feature>
<dbReference type="SUPFAM" id="SSF46785">
    <property type="entry name" value="Winged helix' DNA-binding domain"/>
    <property type="match status" value="1"/>
</dbReference>
<dbReference type="PANTHER" id="PTHR11849">
    <property type="entry name" value="ETS"/>
    <property type="match status" value="1"/>
</dbReference>
<dbReference type="InterPro" id="IPR036388">
    <property type="entry name" value="WH-like_DNA-bd_sf"/>
</dbReference>
<comment type="subcellular location">
    <subcellularLocation>
        <location evidence="3">Nucleus</location>
    </subcellularLocation>
</comment>
<dbReference type="SMART" id="SM00413">
    <property type="entry name" value="ETS"/>
    <property type="match status" value="1"/>
</dbReference>
<keyword evidence="2 3" id="KW-0238">DNA-binding</keyword>
<dbReference type="Pfam" id="PF00178">
    <property type="entry name" value="Ets"/>
    <property type="match status" value="1"/>
</dbReference>
<evidence type="ECO:0000256" key="3">
    <source>
        <dbReference type="RuleBase" id="RU004019"/>
    </source>
</evidence>
<evidence type="ECO:0000313" key="6">
    <source>
        <dbReference type="Ensembl" id="ENSECRP00000014243.1"/>
    </source>
</evidence>
<feature type="region of interest" description="Disordered" evidence="4">
    <location>
        <begin position="97"/>
        <end position="116"/>
    </location>
</feature>
<dbReference type="Gene3D" id="1.10.10.10">
    <property type="entry name" value="Winged helix-like DNA-binding domain superfamily/Winged helix DNA-binding domain"/>
    <property type="match status" value="1"/>
</dbReference>
<keyword evidence="3" id="KW-0539">Nucleus</keyword>
<dbReference type="PROSITE" id="PS50061">
    <property type="entry name" value="ETS_DOMAIN_3"/>
    <property type="match status" value="1"/>
</dbReference>